<protein>
    <submittedName>
        <fullName evidence="1">Uncharacterized protein</fullName>
    </submittedName>
</protein>
<keyword evidence="2" id="KW-1185">Reference proteome</keyword>
<proteinExistence type="predicted"/>
<comment type="caution">
    <text evidence="1">The sequence shown here is derived from an EMBL/GenBank/DDBJ whole genome shotgun (WGS) entry which is preliminary data.</text>
</comment>
<accession>A0A9D4S809</accession>
<name>A0A9D4S809_DREPO</name>
<dbReference type="Proteomes" id="UP000828390">
    <property type="component" value="Unassembled WGS sequence"/>
</dbReference>
<evidence type="ECO:0000313" key="1">
    <source>
        <dbReference type="EMBL" id="KAH3893147.1"/>
    </source>
</evidence>
<sequence>MHVWKDSPGPWKALRGLNIESLSLSGMWIEGMRLNHMESLSESLSSLTQLGTLSIRVKEDVPGLWEALRGLNVKSLSLDITNK</sequence>
<gene>
    <name evidence="1" type="ORF">DPMN_017291</name>
</gene>
<evidence type="ECO:0000313" key="2">
    <source>
        <dbReference type="Proteomes" id="UP000828390"/>
    </source>
</evidence>
<reference evidence="1" key="2">
    <citation type="submission" date="2020-11" db="EMBL/GenBank/DDBJ databases">
        <authorList>
            <person name="McCartney M.A."/>
            <person name="Auch B."/>
            <person name="Kono T."/>
            <person name="Mallez S."/>
            <person name="Becker A."/>
            <person name="Gohl D.M."/>
            <person name="Silverstein K.A.T."/>
            <person name="Koren S."/>
            <person name="Bechman K.B."/>
            <person name="Herman A."/>
            <person name="Abrahante J.E."/>
            <person name="Garbe J."/>
        </authorList>
    </citation>
    <scope>NUCLEOTIDE SEQUENCE</scope>
    <source>
        <strain evidence="1">Duluth1</strain>
        <tissue evidence="1">Whole animal</tissue>
    </source>
</reference>
<dbReference type="EMBL" id="JAIWYP010000001">
    <property type="protein sequence ID" value="KAH3893147.1"/>
    <property type="molecule type" value="Genomic_DNA"/>
</dbReference>
<reference evidence="1" key="1">
    <citation type="journal article" date="2019" name="bioRxiv">
        <title>The Genome of the Zebra Mussel, Dreissena polymorpha: A Resource for Invasive Species Research.</title>
        <authorList>
            <person name="McCartney M.A."/>
            <person name="Auch B."/>
            <person name="Kono T."/>
            <person name="Mallez S."/>
            <person name="Zhang Y."/>
            <person name="Obille A."/>
            <person name="Becker A."/>
            <person name="Abrahante J.E."/>
            <person name="Garbe J."/>
            <person name="Badalamenti J.P."/>
            <person name="Herman A."/>
            <person name="Mangelson H."/>
            <person name="Liachko I."/>
            <person name="Sullivan S."/>
            <person name="Sone E.D."/>
            <person name="Koren S."/>
            <person name="Silverstein K.A.T."/>
            <person name="Beckman K.B."/>
            <person name="Gohl D.M."/>
        </authorList>
    </citation>
    <scope>NUCLEOTIDE SEQUENCE</scope>
    <source>
        <strain evidence="1">Duluth1</strain>
        <tissue evidence="1">Whole animal</tissue>
    </source>
</reference>
<organism evidence="1 2">
    <name type="scientific">Dreissena polymorpha</name>
    <name type="common">Zebra mussel</name>
    <name type="synonym">Mytilus polymorpha</name>
    <dbReference type="NCBI Taxonomy" id="45954"/>
    <lineage>
        <taxon>Eukaryota</taxon>
        <taxon>Metazoa</taxon>
        <taxon>Spiralia</taxon>
        <taxon>Lophotrochozoa</taxon>
        <taxon>Mollusca</taxon>
        <taxon>Bivalvia</taxon>
        <taxon>Autobranchia</taxon>
        <taxon>Heteroconchia</taxon>
        <taxon>Euheterodonta</taxon>
        <taxon>Imparidentia</taxon>
        <taxon>Neoheterodontei</taxon>
        <taxon>Myida</taxon>
        <taxon>Dreissenoidea</taxon>
        <taxon>Dreissenidae</taxon>
        <taxon>Dreissena</taxon>
    </lineage>
</organism>
<dbReference type="AlphaFoldDB" id="A0A9D4S809"/>